<keyword evidence="1" id="KW-0175">Coiled coil</keyword>
<feature type="coiled-coil region" evidence="1">
    <location>
        <begin position="8"/>
        <end position="38"/>
    </location>
</feature>
<comment type="caution">
    <text evidence="2">The sequence shown here is derived from an EMBL/GenBank/DDBJ whole genome shotgun (WGS) entry which is preliminary data.</text>
</comment>
<dbReference type="Proteomes" id="UP001516400">
    <property type="component" value="Unassembled WGS sequence"/>
</dbReference>
<dbReference type="EMBL" id="JABFTP020000021">
    <property type="protein sequence ID" value="KAL3269888.1"/>
    <property type="molecule type" value="Genomic_DNA"/>
</dbReference>
<name>A0ABD2MU17_9CUCU</name>
<evidence type="ECO:0000313" key="2">
    <source>
        <dbReference type="EMBL" id="KAL3269888.1"/>
    </source>
</evidence>
<reference evidence="2 3" key="1">
    <citation type="journal article" date="2021" name="BMC Biol.">
        <title>Horizontally acquired antibacterial genes associated with adaptive radiation of ladybird beetles.</title>
        <authorList>
            <person name="Li H.S."/>
            <person name="Tang X.F."/>
            <person name="Huang Y.H."/>
            <person name="Xu Z.Y."/>
            <person name="Chen M.L."/>
            <person name="Du X.Y."/>
            <person name="Qiu B.Y."/>
            <person name="Chen P.T."/>
            <person name="Zhang W."/>
            <person name="Slipinski A."/>
            <person name="Escalona H.E."/>
            <person name="Waterhouse R.M."/>
            <person name="Zwick A."/>
            <person name="Pang H."/>
        </authorList>
    </citation>
    <scope>NUCLEOTIDE SEQUENCE [LARGE SCALE GENOMIC DNA]</scope>
    <source>
        <strain evidence="2">SYSU2018</strain>
    </source>
</reference>
<accession>A0ABD2MU17</accession>
<protein>
    <submittedName>
        <fullName evidence="2">Uncharacterized protein</fullName>
    </submittedName>
</protein>
<proteinExistence type="predicted"/>
<feature type="non-terminal residue" evidence="2">
    <location>
        <position position="125"/>
    </location>
</feature>
<evidence type="ECO:0000256" key="1">
    <source>
        <dbReference type="SAM" id="Coils"/>
    </source>
</evidence>
<evidence type="ECO:0000313" key="3">
    <source>
        <dbReference type="Proteomes" id="UP001516400"/>
    </source>
</evidence>
<keyword evidence="3" id="KW-1185">Reference proteome</keyword>
<sequence>MINYNYHNIENKTRIEALENENKKLKEQVDKIDKEARKNNLVIYGIDTDRDNSTAKVLQVINEAADMDFPEHKMSDIYHFGRKRSVQFLKNCEQDYNKEEYDTIRRGNIMSLEQYFKPIDLKILH</sequence>
<dbReference type="AlphaFoldDB" id="A0ABD2MU17"/>
<gene>
    <name evidence="2" type="ORF">HHI36_008945</name>
</gene>
<organism evidence="2 3">
    <name type="scientific">Cryptolaemus montrouzieri</name>
    <dbReference type="NCBI Taxonomy" id="559131"/>
    <lineage>
        <taxon>Eukaryota</taxon>
        <taxon>Metazoa</taxon>
        <taxon>Ecdysozoa</taxon>
        <taxon>Arthropoda</taxon>
        <taxon>Hexapoda</taxon>
        <taxon>Insecta</taxon>
        <taxon>Pterygota</taxon>
        <taxon>Neoptera</taxon>
        <taxon>Endopterygota</taxon>
        <taxon>Coleoptera</taxon>
        <taxon>Polyphaga</taxon>
        <taxon>Cucujiformia</taxon>
        <taxon>Coccinelloidea</taxon>
        <taxon>Coccinellidae</taxon>
        <taxon>Scymninae</taxon>
        <taxon>Scymnini</taxon>
        <taxon>Cryptolaemus</taxon>
    </lineage>
</organism>